<comment type="subcellular location">
    <subcellularLocation>
        <location evidence="9">Cell membrane</location>
        <topology evidence="9">Multi-pass membrane protein</topology>
    </subcellularLocation>
</comment>
<dbReference type="EMBL" id="JAJTND010000005">
    <property type="protein sequence ID" value="MCE3533384.1"/>
    <property type="molecule type" value="Genomic_DNA"/>
</dbReference>
<keyword evidence="7 9" id="KW-1133">Transmembrane helix</keyword>
<accession>A0ABS8XB42</accession>
<dbReference type="HAMAP" id="MF_00161">
    <property type="entry name" value="LspA"/>
    <property type="match status" value="1"/>
</dbReference>
<evidence type="ECO:0000256" key="8">
    <source>
        <dbReference type="ARBA" id="ARBA00023136"/>
    </source>
</evidence>
<evidence type="ECO:0000256" key="11">
    <source>
        <dbReference type="RuleBase" id="RU004181"/>
    </source>
</evidence>
<sequence>MRKWPWFMLSLIVIICDQASKYLASVFLTPYKPLPIFPMFNLTLAYNSGAAFSFLSGAGDWHRWFFAGFSFIVSIMLAVWLYRTESQARCLLAGISLILGGAIGNLIDRALDGYVIDFIDVYYKHHHFATFNLADSAICIGAGFFLLDLLVNRE</sequence>
<evidence type="ECO:0000313" key="13">
    <source>
        <dbReference type="Proteomes" id="UP001320170"/>
    </source>
</evidence>
<proteinExistence type="inferred from homology"/>
<keyword evidence="5 9" id="KW-0064">Aspartyl protease</keyword>
<comment type="caution">
    <text evidence="12">The sequence shown here is derived from an EMBL/GenBank/DDBJ whole genome shotgun (WGS) entry which is preliminary data.</text>
</comment>
<keyword evidence="3 9" id="KW-0645">Protease</keyword>
<protein>
    <recommendedName>
        <fullName evidence="9">Lipoprotein signal peptidase</fullName>
        <ecNumber evidence="9">3.4.23.36</ecNumber>
    </recommendedName>
    <alternativeName>
        <fullName evidence="9">Prolipoprotein signal peptidase</fullName>
    </alternativeName>
    <alternativeName>
        <fullName evidence="9">Signal peptidase II</fullName>
        <shortName evidence="9">SPase II</shortName>
    </alternativeName>
</protein>
<reference evidence="12 13" key="1">
    <citation type="journal article" date="2024" name="Pathogens">
        <title>Characterization of a Novel Species of Legionella Isolated from a Healthcare Facility: Legionella resiliens sp. nov.</title>
        <authorList>
            <person name="Cristino S."/>
            <person name="Pascale M.R."/>
            <person name="Marino F."/>
            <person name="Derelitto C."/>
            <person name="Salaris S."/>
            <person name="Orsini M."/>
            <person name="Squarzoni S."/>
            <person name="Grottola A."/>
            <person name="Girolamini L."/>
        </authorList>
    </citation>
    <scope>NUCLEOTIDE SEQUENCE [LARGE SCALE GENOMIC DNA]</scope>
    <source>
        <strain evidence="12 13">8cVS16</strain>
    </source>
</reference>
<keyword evidence="2 9" id="KW-1003">Cell membrane</keyword>
<feature type="active site" evidence="9">
    <location>
        <position position="135"/>
    </location>
</feature>
<dbReference type="GO" id="GO:0004190">
    <property type="term" value="F:aspartic-type endopeptidase activity"/>
    <property type="evidence" value="ECO:0007669"/>
    <property type="project" value="UniProtKB-EC"/>
</dbReference>
<evidence type="ECO:0000256" key="7">
    <source>
        <dbReference type="ARBA" id="ARBA00022989"/>
    </source>
</evidence>
<keyword evidence="13" id="KW-1185">Reference proteome</keyword>
<evidence type="ECO:0000256" key="2">
    <source>
        <dbReference type="ARBA" id="ARBA00022475"/>
    </source>
</evidence>
<keyword evidence="4 9" id="KW-0812">Transmembrane</keyword>
<comment type="function">
    <text evidence="9 10">This protein specifically catalyzes the removal of signal peptides from prolipoproteins.</text>
</comment>
<evidence type="ECO:0000256" key="5">
    <source>
        <dbReference type="ARBA" id="ARBA00022750"/>
    </source>
</evidence>
<feature type="transmembrane region" description="Helical" evidence="9">
    <location>
        <begin position="61"/>
        <end position="82"/>
    </location>
</feature>
<dbReference type="PANTHER" id="PTHR33695">
    <property type="entry name" value="LIPOPROTEIN SIGNAL PEPTIDASE"/>
    <property type="match status" value="1"/>
</dbReference>
<feature type="active site" evidence="9">
    <location>
        <position position="117"/>
    </location>
</feature>
<keyword evidence="6 9" id="KW-0378">Hydrolase</keyword>
<feature type="transmembrane region" description="Helical" evidence="9">
    <location>
        <begin position="89"/>
        <end position="107"/>
    </location>
</feature>
<comment type="pathway">
    <text evidence="9">Protein modification; lipoprotein biosynthesis (signal peptide cleavage).</text>
</comment>
<organism evidence="12 13">
    <name type="scientific">Legionella resiliens</name>
    <dbReference type="NCBI Taxonomy" id="2905958"/>
    <lineage>
        <taxon>Bacteria</taxon>
        <taxon>Pseudomonadati</taxon>
        <taxon>Pseudomonadota</taxon>
        <taxon>Gammaproteobacteria</taxon>
        <taxon>Legionellales</taxon>
        <taxon>Legionellaceae</taxon>
        <taxon>Legionella</taxon>
    </lineage>
</organism>
<comment type="similarity">
    <text evidence="1 9 11">Belongs to the peptidase A8 family.</text>
</comment>
<gene>
    <name evidence="9 12" type="primary">lspA</name>
    <name evidence="12" type="ORF">LXO92_13470</name>
</gene>
<evidence type="ECO:0000256" key="10">
    <source>
        <dbReference type="RuleBase" id="RU000594"/>
    </source>
</evidence>
<keyword evidence="8 9" id="KW-0472">Membrane</keyword>
<dbReference type="Proteomes" id="UP001320170">
    <property type="component" value="Unassembled WGS sequence"/>
</dbReference>
<dbReference type="PRINTS" id="PR00781">
    <property type="entry name" value="LIPOSIGPTASE"/>
</dbReference>
<comment type="catalytic activity">
    <reaction evidence="9 10">
        <text>Release of signal peptides from bacterial membrane prolipoproteins. Hydrolyzes -Xaa-Yaa-Zaa-|-(S,diacylglyceryl)Cys-, in which Xaa is hydrophobic (preferably Leu), and Yaa (Ala or Ser) and Zaa (Gly or Ala) have small, neutral side chains.</text>
        <dbReference type="EC" id="3.4.23.36"/>
    </reaction>
</comment>
<evidence type="ECO:0000256" key="6">
    <source>
        <dbReference type="ARBA" id="ARBA00022801"/>
    </source>
</evidence>
<evidence type="ECO:0000256" key="3">
    <source>
        <dbReference type="ARBA" id="ARBA00022670"/>
    </source>
</evidence>
<feature type="transmembrane region" description="Helical" evidence="9">
    <location>
        <begin position="6"/>
        <end position="24"/>
    </location>
</feature>
<dbReference type="EC" id="3.4.23.36" evidence="9"/>
<dbReference type="PANTHER" id="PTHR33695:SF1">
    <property type="entry name" value="LIPOPROTEIN SIGNAL PEPTIDASE"/>
    <property type="match status" value="1"/>
</dbReference>
<evidence type="ECO:0000313" key="12">
    <source>
        <dbReference type="EMBL" id="MCE3533384.1"/>
    </source>
</evidence>
<dbReference type="Pfam" id="PF01252">
    <property type="entry name" value="Peptidase_A8"/>
    <property type="match status" value="1"/>
</dbReference>
<evidence type="ECO:0000256" key="4">
    <source>
        <dbReference type="ARBA" id="ARBA00022692"/>
    </source>
</evidence>
<evidence type="ECO:0000256" key="1">
    <source>
        <dbReference type="ARBA" id="ARBA00006139"/>
    </source>
</evidence>
<dbReference type="InterPro" id="IPR001872">
    <property type="entry name" value="Peptidase_A8"/>
</dbReference>
<feature type="transmembrane region" description="Helical" evidence="9">
    <location>
        <begin position="127"/>
        <end position="151"/>
    </location>
</feature>
<dbReference type="NCBIfam" id="TIGR00077">
    <property type="entry name" value="lspA"/>
    <property type="match status" value="1"/>
</dbReference>
<evidence type="ECO:0000256" key="9">
    <source>
        <dbReference type="HAMAP-Rule" id="MF_00161"/>
    </source>
</evidence>
<name>A0ABS8XB42_9GAMM</name>
<dbReference type="RefSeq" id="WP_182350063.1">
    <property type="nucleotide sequence ID" value="NZ_JAJSPM010000009.1"/>
</dbReference>
<dbReference type="PROSITE" id="PS00855">
    <property type="entry name" value="SPASE_II"/>
    <property type="match status" value="1"/>
</dbReference>